<keyword evidence="1" id="KW-0596">Phosphopantetheine</keyword>
<dbReference type="SUPFAM" id="SSF53901">
    <property type="entry name" value="Thiolase-like"/>
    <property type="match status" value="2"/>
</dbReference>
<dbReference type="KEGG" id="mpp:MICPUCDRAFT_6771"/>
<dbReference type="Pfam" id="PF00109">
    <property type="entry name" value="ketoacyl-synt"/>
    <property type="match status" value="1"/>
</dbReference>
<dbReference type="EMBL" id="GG663736">
    <property type="protein sequence ID" value="EEH59312.1"/>
    <property type="molecule type" value="Genomic_DNA"/>
</dbReference>
<reference evidence="4 5" key="1">
    <citation type="journal article" date="2009" name="Science">
        <title>Green evolution and dynamic adaptations revealed by genomes of the marine picoeukaryotes Micromonas.</title>
        <authorList>
            <person name="Worden A.Z."/>
            <person name="Lee J.H."/>
            <person name="Mock T."/>
            <person name="Rouze P."/>
            <person name="Simmons M.P."/>
            <person name="Aerts A.L."/>
            <person name="Allen A.E."/>
            <person name="Cuvelier M.L."/>
            <person name="Derelle E."/>
            <person name="Everett M.V."/>
            <person name="Foulon E."/>
            <person name="Grimwood J."/>
            <person name="Gundlach H."/>
            <person name="Henrissat B."/>
            <person name="Napoli C."/>
            <person name="McDonald S.M."/>
            <person name="Parker M.S."/>
            <person name="Rombauts S."/>
            <person name="Salamov A."/>
            <person name="Von Dassow P."/>
            <person name="Badger J.H."/>
            <person name="Coutinho P.M."/>
            <person name="Demir E."/>
            <person name="Dubchak I."/>
            <person name="Gentemann C."/>
            <person name="Eikrem W."/>
            <person name="Gready J.E."/>
            <person name="John U."/>
            <person name="Lanier W."/>
            <person name="Lindquist E.A."/>
            <person name="Lucas S."/>
            <person name="Mayer K.F."/>
            <person name="Moreau H."/>
            <person name="Not F."/>
            <person name="Otillar R."/>
            <person name="Panaud O."/>
            <person name="Pangilinan J."/>
            <person name="Paulsen I."/>
            <person name="Piegu B."/>
            <person name="Poliakov A."/>
            <person name="Robbens S."/>
            <person name="Schmutz J."/>
            <person name="Toulza E."/>
            <person name="Wyss T."/>
            <person name="Zelensky A."/>
            <person name="Zhou K."/>
            <person name="Armbrust E.V."/>
            <person name="Bhattacharya D."/>
            <person name="Goodenough U.W."/>
            <person name="Van de Peer Y."/>
            <person name="Grigoriev I.V."/>
        </authorList>
    </citation>
    <scope>NUCLEOTIDE SEQUENCE [LARGE SCALE GENOMIC DNA]</scope>
    <source>
        <strain evidence="4 5">CCMP1545</strain>
    </source>
</reference>
<dbReference type="PROSITE" id="PS52004">
    <property type="entry name" value="KS3_2"/>
    <property type="match status" value="1"/>
</dbReference>
<dbReference type="PANTHER" id="PTHR43775">
    <property type="entry name" value="FATTY ACID SYNTHASE"/>
    <property type="match status" value="1"/>
</dbReference>
<dbReference type="GO" id="GO:0004312">
    <property type="term" value="F:fatty acid synthase activity"/>
    <property type="evidence" value="ECO:0007669"/>
    <property type="project" value="TreeGrafter"/>
</dbReference>
<dbReference type="GeneID" id="9681426"/>
<protein>
    <submittedName>
        <fullName evidence="4">Predicted protein</fullName>
    </submittedName>
</protein>
<dbReference type="SMART" id="SM00825">
    <property type="entry name" value="PKS_KS"/>
    <property type="match status" value="1"/>
</dbReference>
<evidence type="ECO:0000313" key="5">
    <source>
        <dbReference type="Proteomes" id="UP000001876"/>
    </source>
</evidence>
<keyword evidence="5" id="KW-1185">Reference proteome</keyword>
<gene>
    <name evidence="4" type="ORF">MICPUCDRAFT_6771</name>
</gene>
<dbReference type="CDD" id="cd00833">
    <property type="entry name" value="PKS"/>
    <property type="match status" value="1"/>
</dbReference>
<dbReference type="PANTHER" id="PTHR43775:SF37">
    <property type="entry name" value="SI:DKEY-61P9.11"/>
    <property type="match status" value="1"/>
</dbReference>
<dbReference type="STRING" id="564608.C1MK57"/>
<dbReference type="InterPro" id="IPR014030">
    <property type="entry name" value="Ketoacyl_synth_N"/>
</dbReference>
<dbReference type="Proteomes" id="UP000001876">
    <property type="component" value="Unassembled WGS sequence"/>
</dbReference>
<dbReference type="InterPro" id="IPR020841">
    <property type="entry name" value="PKS_Beta-ketoAc_synthase_dom"/>
</dbReference>
<proteinExistence type="predicted"/>
<dbReference type="RefSeq" id="XP_003055936.1">
    <property type="nucleotide sequence ID" value="XM_003055890.1"/>
</dbReference>
<dbReference type="Gene3D" id="3.40.47.10">
    <property type="match status" value="1"/>
</dbReference>
<evidence type="ECO:0000259" key="3">
    <source>
        <dbReference type="PROSITE" id="PS52004"/>
    </source>
</evidence>
<dbReference type="OrthoDB" id="552819at2759"/>
<dbReference type="InterPro" id="IPR050091">
    <property type="entry name" value="PKS_NRPS_Biosynth_Enz"/>
</dbReference>
<evidence type="ECO:0000313" key="4">
    <source>
        <dbReference type="EMBL" id="EEH59312.1"/>
    </source>
</evidence>
<feature type="non-terminal residue" evidence="4">
    <location>
        <position position="247"/>
    </location>
</feature>
<evidence type="ECO:0000256" key="1">
    <source>
        <dbReference type="ARBA" id="ARBA00022450"/>
    </source>
</evidence>
<dbReference type="OMA" id="RICCHAP"/>
<dbReference type="eggNOG" id="KOG1202">
    <property type="taxonomic scope" value="Eukaryota"/>
</dbReference>
<feature type="non-terminal residue" evidence="4">
    <location>
        <position position="1"/>
    </location>
</feature>
<accession>C1MK57</accession>
<evidence type="ECO:0000256" key="2">
    <source>
        <dbReference type="ARBA" id="ARBA00022553"/>
    </source>
</evidence>
<dbReference type="InterPro" id="IPR016039">
    <property type="entry name" value="Thiolase-like"/>
</dbReference>
<feature type="domain" description="Ketosynthase family 3 (KS3)" evidence="3">
    <location>
        <begin position="1"/>
        <end position="247"/>
    </location>
</feature>
<sequence>ELALMDAQQRTLLHVTADALRTSSASVDHGGLLGKKRTSVSGGGFPVGVYVAISSMDHQKLLERRRAPISPFTATGGALSVAAGRVAFIHGLIGAAVAIDTACSSSLVAIQVAATNSRVSQHAALVAGINLIQVPETTVMFIRAGMIAPDGRCKTLDVSANGYSRGEGVGALGLVDSITATAIERVIIAATAIVGTCVNQDGRSSSLTVPNGPSQQAVVRGALNATAESSTRKNGIVNAIHLHGTGT</sequence>
<organism evidence="5">
    <name type="scientific">Micromonas pusilla (strain CCMP1545)</name>
    <name type="common">Picoplanktonic green alga</name>
    <dbReference type="NCBI Taxonomy" id="564608"/>
    <lineage>
        <taxon>Eukaryota</taxon>
        <taxon>Viridiplantae</taxon>
        <taxon>Chlorophyta</taxon>
        <taxon>Mamiellophyceae</taxon>
        <taxon>Mamiellales</taxon>
        <taxon>Mamiellaceae</taxon>
        <taxon>Micromonas</taxon>
    </lineage>
</organism>
<keyword evidence="2" id="KW-0597">Phosphoprotein</keyword>
<dbReference type="InterPro" id="IPR014031">
    <property type="entry name" value="Ketoacyl_synth_C"/>
</dbReference>
<dbReference type="Pfam" id="PF02801">
    <property type="entry name" value="Ketoacyl-synt_C"/>
    <property type="match status" value="1"/>
</dbReference>
<dbReference type="GO" id="GO:0006633">
    <property type="term" value="P:fatty acid biosynthetic process"/>
    <property type="evidence" value="ECO:0007669"/>
    <property type="project" value="TreeGrafter"/>
</dbReference>
<name>C1MK57_MICPC</name>
<dbReference type="AlphaFoldDB" id="C1MK57"/>